<dbReference type="EMBL" id="KD250150">
    <property type="protein sequence ID" value="EMS48735.1"/>
    <property type="molecule type" value="Genomic_DNA"/>
</dbReference>
<dbReference type="OMA" id="GIIWASA"/>
<protein>
    <recommendedName>
        <fullName evidence="2">VWFA domain-containing protein</fullName>
    </recommendedName>
</protein>
<sequence length="606" mass="66757">MQGSSSAGSSKLEVKDAQPAESSSSSIPMMVSIMAPSTSTTAEQRVPVDLVLLLHVHVRFKAPNKWQDLFMEAVRVVMDKLDDKDRLAVVPGGGGSSISKESLKYTETLLPMSSDNKASCSDAVRTAIQKCDNSLVRALESANSILHGQGGYSSDEKERRAGYIMVISNSQEDMASLVTWRFRSVLAFGFRDARNARTMDAISRSRDCTYAILDDDRGRVTEAFAGTVDRIISGDANRAVEVELEYVGHQEVVMTKVVAPHVSYFVSYDKRKIWASAHLPGSGAAISFIVDLSLTPVPPAEVDLSGLVTVRAKYGHAPDDTLDRQQALTVNLKGGCGCGSKEVAAEMVRIKAIEIVDEITKDDETDPEKLHALADELSERWADLSKSHGDIMSMLDAQMREMEIRLYNNYLWLEYMLSWRSHQWWQLPLPRMFMEDPFVRLTVSATVDDASTTHRRPVLLRIVAPEAGLAKAKRYPVHLVAVLDVSDEAGHGTNDKQVEEEKTRRRMAQLAEAMKLVMDKLSHKDRLAIVPVQSHSSAAARAGPYPHAAVAGFLEMSEEGRSETSAKVQSLVDQVLQHTASANNKVSLAQCSRLAHFQNSDKTNTI</sequence>
<dbReference type="STRING" id="4572.M7Z8L5"/>
<proteinExistence type="predicted"/>
<gene>
    <name evidence="1" type="ORF">TRIUR3_11114</name>
</gene>
<dbReference type="PANTHER" id="PTHR10579">
    <property type="entry name" value="CALCIUM-ACTIVATED CHLORIDE CHANNEL REGULATOR"/>
    <property type="match status" value="1"/>
</dbReference>
<dbReference type="InterPro" id="IPR036465">
    <property type="entry name" value="vWFA_dom_sf"/>
</dbReference>
<dbReference type="Gene3D" id="3.40.50.410">
    <property type="entry name" value="von Willebrand factor, type A domain"/>
    <property type="match status" value="1"/>
</dbReference>
<organism evidence="1">
    <name type="scientific">Triticum urartu</name>
    <name type="common">Red wild einkorn</name>
    <name type="synonym">Crithodium urartu</name>
    <dbReference type="NCBI Taxonomy" id="4572"/>
    <lineage>
        <taxon>Eukaryota</taxon>
        <taxon>Viridiplantae</taxon>
        <taxon>Streptophyta</taxon>
        <taxon>Embryophyta</taxon>
        <taxon>Tracheophyta</taxon>
        <taxon>Spermatophyta</taxon>
        <taxon>Magnoliopsida</taxon>
        <taxon>Liliopsida</taxon>
        <taxon>Poales</taxon>
        <taxon>Poaceae</taxon>
        <taxon>BOP clade</taxon>
        <taxon>Pooideae</taxon>
        <taxon>Triticodae</taxon>
        <taxon>Triticeae</taxon>
        <taxon>Triticinae</taxon>
        <taxon>Triticum</taxon>
    </lineage>
</organism>
<dbReference type="InterPro" id="IPR051266">
    <property type="entry name" value="CLCR"/>
</dbReference>
<dbReference type="AlphaFoldDB" id="M7Z8L5"/>
<dbReference type="eggNOG" id="ENOG502R56J">
    <property type="taxonomic scope" value="Eukaryota"/>
</dbReference>
<reference evidence="1" key="1">
    <citation type="journal article" date="2013" name="Nature">
        <title>Draft genome of the wheat A-genome progenitor Triticum urartu.</title>
        <authorList>
            <person name="Ling H.Q."/>
            <person name="Zhao S."/>
            <person name="Liu D."/>
            <person name="Wang J."/>
            <person name="Sun H."/>
            <person name="Zhang C."/>
            <person name="Fan H."/>
            <person name="Li D."/>
            <person name="Dong L."/>
            <person name="Tao Y."/>
            <person name="Gao C."/>
            <person name="Wu H."/>
            <person name="Li Y."/>
            <person name="Cui Y."/>
            <person name="Guo X."/>
            <person name="Zheng S."/>
            <person name="Wang B."/>
            <person name="Yu K."/>
            <person name="Liang Q."/>
            <person name="Yang W."/>
            <person name="Lou X."/>
            <person name="Chen J."/>
            <person name="Feng M."/>
            <person name="Jian J."/>
            <person name="Zhang X."/>
            <person name="Luo G."/>
            <person name="Jiang Y."/>
            <person name="Liu J."/>
            <person name="Wang Z."/>
            <person name="Sha Y."/>
            <person name="Zhang B."/>
            <person name="Wu H."/>
            <person name="Tang D."/>
            <person name="Shen Q."/>
            <person name="Xue P."/>
            <person name="Zou S."/>
            <person name="Wang X."/>
            <person name="Liu X."/>
            <person name="Wang F."/>
            <person name="Yang Y."/>
            <person name="An X."/>
            <person name="Dong Z."/>
            <person name="Zhang K."/>
            <person name="Zhang X."/>
            <person name="Luo M.C."/>
            <person name="Dvorak J."/>
            <person name="Tong Y."/>
            <person name="Wang J."/>
            <person name="Yang H."/>
            <person name="Li Z."/>
            <person name="Wang D."/>
            <person name="Zhang A."/>
            <person name="Wang J."/>
        </authorList>
    </citation>
    <scope>NUCLEOTIDE SEQUENCE</scope>
</reference>
<dbReference type="PANTHER" id="PTHR10579:SF112">
    <property type="entry name" value="OS04G0198300 PROTEIN"/>
    <property type="match status" value="1"/>
</dbReference>
<evidence type="ECO:0000313" key="1">
    <source>
        <dbReference type="EMBL" id="EMS48735.1"/>
    </source>
</evidence>
<accession>M7Z8L5</accession>
<name>M7Z8L5_TRIUA</name>
<evidence type="ECO:0008006" key="2">
    <source>
        <dbReference type="Google" id="ProtNLM"/>
    </source>
</evidence>